<dbReference type="EMBL" id="FWZX01000004">
    <property type="protein sequence ID" value="SMF08537.1"/>
    <property type="molecule type" value="Genomic_DNA"/>
</dbReference>
<keyword evidence="1" id="KW-0732">Signal</keyword>
<evidence type="ECO:0000313" key="2">
    <source>
        <dbReference type="EMBL" id="SMF08537.1"/>
    </source>
</evidence>
<feature type="signal peptide" evidence="1">
    <location>
        <begin position="1"/>
        <end position="22"/>
    </location>
</feature>
<keyword evidence="3" id="KW-1185">Reference proteome</keyword>
<dbReference type="STRING" id="560819.SAMN05428998_104142"/>
<evidence type="ECO:0000256" key="1">
    <source>
        <dbReference type="SAM" id="SignalP"/>
    </source>
</evidence>
<dbReference type="AlphaFoldDB" id="A0A1Y6BKQ2"/>
<dbReference type="PROSITE" id="PS51257">
    <property type="entry name" value="PROKAR_LIPOPROTEIN"/>
    <property type="match status" value="1"/>
</dbReference>
<evidence type="ECO:0000313" key="3">
    <source>
        <dbReference type="Proteomes" id="UP000192917"/>
    </source>
</evidence>
<gene>
    <name evidence="2" type="ORF">SAMN05428998_104142</name>
</gene>
<accession>A0A1Y6BKQ2</accession>
<proteinExistence type="predicted"/>
<reference evidence="2 3" key="1">
    <citation type="submission" date="2017-04" db="EMBL/GenBank/DDBJ databases">
        <authorList>
            <person name="Afonso C.L."/>
            <person name="Miller P.J."/>
            <person name="Scott M.A."/>
            <person name="Spackman E."/>
            <person name="Goraichik I."/>
            <person name="Dimitrov K.M."/>
            <person name="Suarez D.L."/>
            <person name="Swayne D.E."/>
        </authorList>
    </citation>
    <scope>NUCLEOTIDE SEQUENCE [LARGE SCALE GENOMIC DNA]</scope>
    <source>
        <strain evidence="2 3">USBA 355</strain>
    </source>
</reference>
<name>A0A1Y6BKQ2_9PROT</name>
<protein>
    <recommendedName>
        <fullName evidence="4">Lipoprotein</fullName>
    </recommendedName>
</protein>
<organism evidence="2 3">
    <name type="scientific">Tistlia consotensis USBA 355</name>
    <dbReference type="NCBI Taxonomy" id="560819"/>
    <lineage>
        <taxon>Bacteria</taxon>
        <taxon>Pseudomonadati</taxon>
        <taxon>Pseudomonadota</taxon>
        <taxon>Alphaproteobacteria</taxon>
        <taxon>Rhodospirillales</taxon>
        <taxon>Rhodovibrionaceae</taxon>
        <taxon>Tistlia</taxon>
    </lineage>
</organism>
<dbReference type="Proteomes" id="UP000192917">
    <property type="component" value="Unassembled WGS sequence"/>
</dbReference>
<evidence type="ECO:0008006" key="4">
    <source>
        <dbReference type="Google" id="ProtNLM"/>
    </source>
</evidence>
<sequence>MRHSMLLARAVAALLVLGAASGCTRPNYPSAWTALDRPSEDCSRLQGRYLDAGERDDGAAAPSLSLLLTDREREDPAVDVVEIAVEPGPSLHVTAYREGRPVAEGHYSAAAETLDCAADGAVLEDYSGMSRGRGNPIAGYEGERKALHRAVDGSLVVERAWTTVGMIYFMFPIGGSERSWWRYPAADASLRGPAQ</sequence>
<feature type="chain" id="PRO_5012350925" description="Lipoprotein" evidence="1">
    <location>
        <begin position="23"/>
        <end position="195"/>
    </location>
</feature>